<sequence>MVRVFVRFMLFVRLMAMLSLLPMVVQAAVPLVNCGVPLTLAGPAQRIVTLNQQATEALVAIGAGQKVVGQAYQDDRPAARWAERYNAIPVMAEEYPNPESLLATAPDLLVAGFASAFSDWGVGARQRWLNYGTNSYLFESACAAQTVTLEGLYRDMTHLGQLTGHQQQATSWIAEQQQRLSQIRWPESQRKPKVLLWLRGYDLPYVAGCCGAGNLLIEQAGGINIAADLPKSWGHLSWETILSRQPDLILMVDSNWSSFSQKETFLSGALYARHLNVMSTGQRHPIAFSEVMAGVRLPDGIERAHHWFRAWQP</sequence>
<accession>E1SP93</accession>
<dbReference type="InterPro" id="IPR002491">
    <property type="entry name" value="ABC_transptr_periplasmic_BD"/>
</dbReference>
<dbReference type="HOGENOM" id="CLU_038034_7_2_6"/>
<dbReference type="KEGG" id="fbl:Fbal_1514"/>
<name>E1SP93_FERBD</name>
<evidence type="ECO:0000313" key="3">
    <source>
        <dbReference type="EMBL" id="ADN75718.1"/>
    </source>
</evidence>
<dbReference type="RefSeq" id="WP_013345024.1">
    <property type="nucleotide sequence ID" value="NC_014541.1"/>
</dbReference>
<dbReference type="GeneID" id="67181730"/>
<dbReference type="OrthoDB" id="9797850at2"/>
<dbReference type="EMBL" id="CP002209">
    <property type="protein sequence ID" value="ADN75718.1"/>
    <property type="molecule type" value="Genomic_DNA"/>
</dbReference>
<dbReference type="AlphaFoldDB" id="E1SP93"/>
<proteinExistence type="predicted"/>
<dbReference type="Proteomes" id="UP000006683">
    <property type="component" value="Chromosome"/>
</dbReference>
<dbReference type="SUPFAM" id="SSF53807">
    <property type="entry name" value="Helical backbone' metal receptor"/>
    <property type="match status" value="1"/>
</dbReference>
<dbReference type="Pfam" id="PF01497">
    <property type="entry name" value="Peripla_BP_2"/>
    <property type="match status" value="1"/>
</dbReference>
<evidence type="ECO:0000256" key="1">
    <source>
        <dbReference type="SAM" id="SignalP"/>
    </source>
</evidence>
<dbReference type="eggNOG" id="COG0614">
    <property type="taxonomic scope" value="Bacteria"/>
</dbReference>
<feature type="chain" id="PRO_5003150999" evidence="1">
    <location>
        <begin position="28"/>
        <end position="313"/>
    </location>
</feature>
<feature type="signal peptide" evidence="1">
    <location>
        <begin position="1"/>
        <end position="27"/>
    </location>
</feature>
<evidence type="ECO:0000259" key="2">
    <source>
        <dbReference type="PROSITE" id="PS50983"/>
    </source>
</evidence>
<feature type="domain" description="Fe/B12 periplasmic-binding" evidence="2">
    <location>
        <begin position="46"/>
        <end position="313"/>
    </location>
</feature>
<gene>
    <name evidence="3" type="ordered locus">Fbal_1514</name>
</gene>
<protein>
    <submittedName>
        <fullName evidence="3">Periplasmic binding protein</fullName>
    </submittedName>
</protein>
<dbReference type="STRING" id="550540.Fbal_1514"/>
<dbReference type="Gene3D" id="3.40.50.1980">
    <property type="entry name" value="Nitrogenase molybdenum iron protein domain"/>
    <property type="match status" value="2"/>
</dbReference>
<keyword evidence="4" id="KW-1185">Reference proteome</keyword>
<dbReference type="PROSITE" id="PS50983">
    <property type="entry name" value="FE_B12_PBP"/>
    <property type="match status" value="1"/>
</dbReference>
<organism evidence="3 4">
    <name type="scientific">Ferrimonas balearica (strain DSM 9799 / CCM 4581 / KCTC 23876 / PAT)</name>
    <dbReference type="NCBI Taxonomy" id="550540"/>
    <lineage>
        <taxon>Bacteria</taxon>
        <taxon>Pseudomonadati</taxon>
        <taxon>Pseudomonadota</taxon>
        <taxon>Gammaproteobacteria</taxon>
        <taxon>Alteromonadales</taxon>
        <taxon>Ferrimonadaceae</taxon>
        <taxon>Ferrimonas</taxon>
    </lineage>
</organism>
<dbReference type="InterPro" id="IPR050902">
    <property type="entry name" value="ABC_Transporter_SBP"/>
</dbReference>
<evidence type="ECO:0000313" key="4">
    <source>
        <dbReference type="Proteomes" id="UP000006683"/>
    </source>
</evidence>
<dbReference type="PANTHER" id="PTHR30535">
    <property type="entry name" value="VITAMIN B12-BINDING PROTEIN"/>
    <property type="match status" value="1"/>
</dbReference>
<keyword evidence="1" id="KW-0732">Signal</keyword>
<reference evidence="3 4" key="1">
    <citation type="journal article" date="2010" name="Stand. Genomic Sci.">
        <title>Complete genome sequence of Ferrimonas balearica type strain (PAT).</title>
        <authorList>
            <person name="Nolan M."/>
            <person name="Sikorski J."/>
            <person name="Davenport K."/>
            <person name="Lucas S."/>
            <person name="Glavina Del Rio T."/>
            <person name="Tice H."/>
            <person name="Cheng J."/>
            <person name="Goodwin L."/>
            <person name="Pitluck S."/>
            <person name="Liolios K."/>
            <person name="Ivanova N."/>
            <person name="Mavromatis K."/>
            <person name="Ovchinnikova G."/>
            <person name="Pati A."/>
            <person name="Chen A."/>
            <person name="Palaniappan K."/>
            <person name="Land M."/>
            <person name="Hauser L."/>
            <person name="Chang Y."/>
            <person name="Jeffries C."/>
            <person name="Tapia R."/>
            <person name="Brettin T."/>
            <person name="Detter J."/>
            <person name="Han C."/>
            <person name="Yasawong M."/>
            <person name="Rohde M."/>
            <person name="Tindall B."/>
            <person name="Goker M."/>
            <person name="Woyke T."/>
            <person name="Bristow J."/>
            <person name="Eisen J."/>
            <person name="Markowitz V."/>
            <person name="Hugenholtz P."/>
            <person name="Kyrpides N."/>
            <person name="Klenk H."/>
            <person name="Lapidus A."/>
        </authorList>
    </citation>
    <scope>NUCLEOTIDE SEQUENCE [LARGE SCALE GENOMIC DNA]</scope>
    <source>
        <strain evidence="4">DSM 9799 / CCM 4581 / KCTC 23876 / PAT</strain>
    </source>
</reference>
<dbReference type="PANTHER" id="PTHR30535:SF7">
    <property type="entry name" value="IRON(III) DICITRATE-BINDING PROTEIN"/>
    <property type="match status" value="1"/>
</dbReference>